<sequence length="180" mass="20498">MNAFVTVPLPTGLQANRSTCPLSKRRFPSRLVPTARSLDSYREGRRFSYEDERPKREKPFSRSETAPLKKKVILVKALSKLNVASFETCGLLIRTGRVLVNGKVIRDEKARINVETDMLSINGMEYGTLRDGEPVAPPDMEFAPRTQRDRARIVEEGLDKKYSRRIDRGFYSSKRYAGGK</sequence>
<name>A0A2V3IJL0_9FLOR</name>
<dbReference type="AlphaFoldDB" id="A0A2V3IJL0"/>
<dbReference type="Gene3D" id="3.10.290.10">
    <property type="entry name" value="RNA-binding S4 domain"/>
    <property type="match status" value="1"/>
</dbReference>
<gene>
    <name evidence="2" type="ORF">BWQ96_08004</name>
</gene>
<dbReference type="InterPro" id="IPR036986">
    <property type="entry name" value="S4_RNA-bd_sf"/>
</dbReference>
<dbReference type="Proteomes" id="UP000247409">
    <property type="component" value="Unassembled WGS sequence"/>
</dbReference>
<proteinExistence type="predicted"/>
<reference evidence="2 3" key="1">
    <citation type="journal article" date="2018" name="Mol. Biol. Evol.">
        <title>Analysis of the draft genome of the red seaweed Gracilariopsis chorda provides insights into genome size evolution in Rhodophyta.</title>
        <authorList>
            <person name="Lee J."/>
            <person name="Yang E.C."/>
            <person name="Graf L."/>
            <person name="Yang J.H."/>
            <person name="Qiu H."/>
            <person name="Zel Zion U."/>
            <person name="Chan C.X."/>
            <person name="Stephens T.G."/>
            <person name="Weber A.P.M."/>
            <person name="Boo G.H."/>
            <person name="Boo S.M."/>
            <person name="Kim K.M."/>
            <person name="Shin Y."/>
            <person name="Jung M."/>
            <person name="Lee S.J."/>
            <person name="Yim H.S."/>
            <person name="Lee J.H."/>
            <person name="Bhattacharya D."/>
            <person name="Yoon H.S."/>
        </authorList>
    </citation>
    <scope>NUCLEOTIDE SEQUENCE [LARGE SCALE GENOMIC DNA]</scope>
    <source>
        <strain evidence="2 3">SKKU-2015</strain>
        <tissue evidence="2">Whole body</tissue>
    </source>
</reference>
<dbReference type="EMBL" id="NBIV01000169">
    <property type="protein sequence ID" value="PXF42285.1"/>
    <property type="molecule type" value="Genomic_DNA"/>
</dbReference>
<dbReference type="SUPFAM" id="SSF55174">
    <property type="entry name" value="Alpha-L RNA-binding motif"/>
    <property type="match status" value="1"/>
</dbReference>
<organism evidence="2 3">
    <name type="scientific">Gracilariopsis chorda</name>
    <dbReference type="NCBI Taxonomy" id="448386"/>
    <lineage>
        <taxon>Eukaryota</taxon>
        <taxon>Rhodophyta</taxon>
        <taxon>Florideophyceae</taxon>
        <taxon>Rhodymeniophycidae</taxon>
        <taxon>Gracilariales</taxon>
        <taxon>Gracilariaceae</taxon>
        <taxon>Gracilariopsis</taxon>
    </lineage>
</organism>
<evidence type="ECO:0000256" key="1">
    <source>
        <dbReference type="PROSITE-ProRule" id="PRU00182"/>
    </source>
</evidence>
<dbReference type="PROSITE" id="PS50889">
    <property type="entry name" value="S4"/>
    <property type="match status" value="1"/>
</dbReference>
<evidence type="ECO:0000313" key="2">
    <source>
        <dbReference type="EMBL" id="PXF42285.1"/>
    </source>
</evidence>
<dbReference type="GO" id="GO:0003723">
    <property type="term" value="F:RNA binding"/>
    <property type="evidence" value="ECO:0007669"/>
    <property type="project" value="UniProtKB-KW"/>
</dbReference>
<keyword evidence="1" id="KW-0694">RNA-binding</keyword>
<protein>
    <submittedName>
        <fullName evidence="2">Uncharacterized protein</fullName>
    </submittedName>
</protein>
<dbReference type="CDD" id="cd00165">
    <property type="entry name" value="S4"/>
    <property type="match status" value="1"/>
</dbReference>
<evidence type="ECO:0000313" key="3">
    <source>
        <dbReference type="Proteomes" id="UP000247409"/>
    </source>
</evidence>
<dbReference type="OrthoDB" id="440619at2759"/>
<accession>A0A2V3IJL0</accession>
<keyword evidence="3" id="KW-1185">Reference proteome</keyword>
<comment type="caution">
    <text evidence="2">The sequence shown here is derived from an EMBL/GenBank/DDBJ whole genome shotgun (WGS) entry which is preliminary data.</text>
</comment>